<evidence type="ECO:0000313" key="8">
    <source>
        <dbReference type="EMBL" id="TKZ21029.1"/>
    </source>
</evidence>
<dbReference type="PANTHER" id="PTHR43884:SF20">
    <property type="entry name" value="ACYL-COA DEHYDROGENASE FADE28"/>
    <property type="match status" value="1"/>
</dbReference>
<feature type="domain" description="Acyl-CoA dehydrogenase/oxidase N-terminal" evidence="7">
    <location>
        <begin position="5"/>
        <end position="99"/>
    </location>
</feature>
<evidence type="ECO:0000256" key="1">
    <source>
        <dbReference type="ARBA" id="ARBA00001974"/>
    </source>
</evidence>
<dbReference type="EMBL" id="SULI01000007">
    <property type="protein sequence ID" value="TKZ21029.1"/>
    <property type="molecule type" value="Genomic_DNA"/>
</dbReference>
<comment type="cofactor">
    <cofactor evidence="1">
        <name>FAD</name>
        <dbReference type="ChEBI" id="CHEBI:57692"/>
    </cofactor>
</comment>
<dbReference type="SUPFAM" id="SSF47203">
    <property type="entry name" value="Acyl-CoA dehydrogenase C-terminal domain-like"/>
    <property type="match status" value="1"/>
</dbReference>
<evidence type="ECO:0000256" key="2">
    <source>
        <dbReference type="ARBA" id="ARBA00009347"/>
    </source>
</evidence>
<dbReference type="InterPro" id="IPR009075">
    <property type="entry name" value="AcylCo_DH/oxidase_C"/>
</dbReference>
<keyword evidence="5" id="KW-0560">Oxidoreductase</keyword>
<keyword evidence="4" id="KW-0274">FAD</keyword>
<evidence type="ECO:0000256" key="5">
    <source>
        <dbReference type="ARBA" id="ARBA00023002"/>
    </source>
</evidence>
<reference evidence="8 9" key="1">
    <citation type="submission" date="2019-04" db="EMBL/GenBank/DDBJ databases">
        <title>Genome sequence of Pelagicola litoralis CL-ES2.</title>
        <authorList>
            <person name="Cao J."/>
        </authorList>
    </citation>
    <scope>NUCLEOTIDE SEQUENCE [LARGE SCALE GENOMIC DNA]</scope>
    <source>
        <strain evidence="8 9">CL-ES2</strain>
    </source>
</reference>
<dbReference type="Pfam" id="PF00441">
    <property type="entry name" value="Acyl-CoA_dh_1"/>
    <property type="match status" value="1"/>
</dbReference>
<keyword evidence="3" id="KW-0285">Flavoprotein</keyword>
<protein>
    <submittedName>
        <fullName evidence="8">Acyl-CoA dehydrogenase</fullName>
    </submittedName>
</protein>
<dbReference type="InterPro" id="IPR046373">
    <property type="entry name" value="Acyl-CoA_Oxase/DH_mid-dom_sf"/>
</dbReference>
<evidence type="ECO:0000256" key="4">
    <source>
        <dbReference type="ARBA" id="ARBA00022827"/>
    </source>
</evidence>
<dbReference type="SUPFAM" id="SSF56645">
    <property type="entry name" value="Acyl-CoA dehydrogenase NM domain-like"/>
    <property type="match status" value="1"/>
</dbReference>
<dbReference type="Gene3D" id="2.40.110.10">
    <property type="entry name" value="Butyryl-CoA Dehydrogenase, subunit A, domain 2"/>
    <property type="match status" value="1"/>
</dbReference>
<dbReference type="Gene3D" id="1.20.140.10">
    <property type="entry name" value="Butyryl-CoA Dehydrogenase, subunit A, domain 3"/>
    <property type="match status" value="1"/>
</dbReference>
<gene>
    <name evidence="8" type="ORF">FAP39_07895</name>
</gene>
<evidence type="ECO:0000259" key="6">
    <source>
        <dbReference type="Pfam" id="PF00441"/>
    </source>
</evidence>
<dbReference type="Gene3D" id="1.10.540.10">
    <property type="entry name" value="Acyl-CoA dehydrogenase/oxidase, N-terminal domain"/>
    <property type="match status" value="1"/>
</dbReference>
<dbReference type="GO" id="GO:0003995">
    <property type="term" value="F:acyl-CoA dehydrogenase activity"/>
    <property type="evidence" value="ECO:0007669"/>
    <property type="project" value="TreeGrafter"/>
</dbReference>
<dbReference type="CDD" id="cd00567">
    <property type="entry name" value="ACAD"/>
    <property type="match status" value="1"/>
</dbReference>
<dbReference type="InterPro" id="IPR013786">
    <property type="entry name" value="AcylCoA_DH/ox_N"/>
</dbReference>
<dbReference type="Proteomes" id="UP000306575">
    <property type="component" value="Unassembled WGS sequence"/>
</dbReference>
<organism evidence="8 9">
    <name type="scientific">Shimia litoralis</name>
    <dbReference type="NCBI Taxonomy" id="420403"/>
    <lineage>
        <taxon>Bacteria</taxon>
        <taxon>Pseudomonadati</taxon>
        <taxon>Pseudomonadota</taxon>
        <taxon>Alphaproteobacteria</taxon>
        <taxon>Rhodobacterales</taxon>
        <taxon>Roseobacteraceae</taxon>
    </lineage>
</organism>
<dbReference type="RefSeq" id="WP_138015859.1">
    <property type="nucleotide sequence ID" value="NZ_SULI01000007.1"/>
</dbReference>
<keyword evidence="9" id="KW-1185">Reference proteome</keyword>
<feature type="domain" description="Acyl-CoA dehydrogenase/oxidase C-terminal" evidence="6">
    <location>
        <begin position="226"/>
        <end position="357"/>
    </location>
</feature>
<sequence length="368" mass="38897">MRLLNEEHQMVRDMAAGFLEKNAPVSALRNLRDRADSQGYDTSVYTDMAGMGWTGMMSSEDVGGLDLGAGVAGLVAEEMGRRLSAAPFLSSAVMAATMARACNAVEISAKIASGNAVVAVAFDEVSKHRPDKVSTKAEVSGNGFVLSGSKRFVSDAVGADAVLVTAMTDQGLGVFLVDPKLRGVVTNQVSTVDSRNAASMDFNQVVLGGDTLIAQGSEAESALALTLRVGRSVAASEMVGLSKEVAERTNAYLRDRKQFGVALAQFQALQHRAADLYTQIQTTEAITSAALAAFDANHEDAERLSRVAKAKANKTASLAVREAVQMHGGIGMTDAIDIGLFMKKARACIEYLGDDSCHAEWLLQDRGL</sequence>
<comment type="caution">
    <text evidence="8">The sequence shown here is derived from an EMBL/GenBank/DDBJ whole genome shotgun (WGS) entry which is preliminary data.</text>
</comment>
<dbReference type="OrthoDB" id="7328575at2"/>
<dbReference type="Pfam" id="PF02771">
    <property type="entry name" value="Acyl-CoA_dh_N"/>
    <property type="match status" value="1"/>
</dbReference>
<dbReference type="PANTHER" id="PTHR43884">
    <property type="entry name" value="ACYL-COA DEHYDROGENASE"/>
    <property type="match status" value="1"/>
</dbReference>
<dbReference type="InterPro" id="IPR009100">
    <property type="entry name" value="AcylCoA_DH/oxidase_NM_dom_sf"/>
</dbReference>
<dbReference type="InterPro" id="IPR037069">
    <property type="entry name" value="AcylCoA_DH/ox_N_sf"/>
</dbReference>
<evidence type="ECO:0000256" key="3">
    <source>
        <dbReference type="ARBA" id="ARBA00022630"/>
    </source>
</evidence>
<comment type="similarity">
    <text evidence="2">Belongs to the acyl-CoA dehydrogenase family.</text>
</comment>
<evidence type="ECO:0000313" key="9">
    <source>
        <dbReference type="Proteomes" id="UP000306575"/>
    </source>
</evidence>
<accession>A0A4U7N5C8</accession>
<dbReference type="AlphaFoldDB" id="A0A4U7N5C8"/>
<dbReference type="GO" id="GO:0050660">
    <property type="term" value="F:flavin adenine dinucleotide binding"/>
    <property type="evidence" value="ECO:0007669"/>
    <property type="project" value="InterPro"/>
</dbReference>
<evidence type="ECO:0000259" key="7">
    <source>
        <dbReference type="Pfam" id="PF02771"/>
    </source>
</evidence>
<proteinExistence type="inferred from homology"/>
<dbReference type="InterPro" id="IPR036250">
    <property type="entry name" value="AcylCo_DH-like_C"/>
</dbReference>
<name>A0A4U7N5C8_9RHOB</name>